<protein>
    <recommendedName>
        <fullName evidence="5">UDP-N-acetylglucosamine kinase</fullName>
        <ecNumber evidence="2">2.7.1.176</ecNumber>
    </recommendedName>
    <alternativeName>
        <fullName evidence="5">UDP-N-acetylglucosamine kinase</fullName>
    </alternativeName>
</protein>
<keyword evidence="3" id="KW-0547">Nucleotide-binding</keyword>
<evidence type="ECO:0000256" key="1">
    <source>
        <dbReference type="ARBA" id="ARBA00009104"/>
    </source>
</evidence>
<keyword evidence="10" id="KW-1185">Reference proteome</keyword>
<dbReference type="InterPro" id="IPR027417">
    <property type="entry name" value="P-loop_NTPase"/>
</dbReference>
<gene>
    <name evidence="9" type="ORF">GCM10007977_025370</name>
</gene>
<dbReference type="InterPro" id="IPR010488">
    <property type="entry name" value="Zeta_toxin_domain"/>
</dbReference>
<evidence type="ECO:0000313" key="10">
    <source>
        <dbReference type="Proteomes" id="UP000642070"/>
    </source>
</evidence>
<evidence type="ECO:0000256" key="7">
    <source>
        <dbReference type="SAM" id="MobiDB-lite"/>
    </source>
</evidence>
<keyword evidence="4" id="KW-0067">ATP-binding</keyword>
<reference evidence="9" key="1">
    <citation type="journal article" date="2014" name="Int. J. Syst. Evol. Microbiol.">
        <title>Complete genome sequence of Corynebacterium casei LMG S-19264T (=DSM 44701T), isolated from a smear-ripened cheese.</title>
        <authorList>
            <consortium name="US DOE Joint Genome Institute (JGI-PGF)"/>
            <person name="Walter F."/>
            <person name="Albersmeier A."/>
            <person name="Kalinowski J."/>
            <person name="Ruckert C."/>
        </authorList>
    </citation>
    <scope>NUCLEOTIDE SEQUENCE</scope>
    <source>
        <strain evidence="9">JCM 19831</strain>
    </source>
</reference>
<comment type="caution">
    <text evidence="9">The sequence shown here is derived from an EMBL/GenBank/DDBJ whole genome shotgun (WGS) entry which is preliminary data.</text>
</comment>
<feature type="domain" description="Zeta toxin" evidence="8">
    <location>
        <begin position="38"/>
        <end position="223"/>
    </location>
</feature>
<evidence type="ECO:0000313" key="9">
    <source>
        <dbReference type="EMBL" id="GGM23073.1"/>
    </source>
</evidence>
<evidence type="ECO:0000256" key="6">
    <source>
        <dbReference type="ARBA" id="ARBA00048178"/>
    </source>
</evidence>
<name>A0A917WRD3_9ACTN</name>
<dbReference type="SUPFAM" id="SSF52540">
    <property type="entry name" value="P-loop containing nucleoside triphosphate hydrolases"/>
    <property type="match status" value="1"/>
</dbReference>
<dbReference type="GO" id="GO:0016301">
    <property type="term" value="F:kinase activity"/>
    <property type="evidence" value="ECO:0007669"/>
    <property type="project" value="InterPro"/>
</dbReference>
<evidence type="ECO:0000259" key="8">
    <source>
        <dbReference type="Pfam" id="PF06414"/>
    </source>
</evidence>
<dbReference type="AlphaFoldDB" id="A0A917WRD3"/>
<dbReference type="Proteomes" id="UP000642070">
    <property type="component" value="Unassembled WGS sequence"/>
</dbReference>
<dbReference type="GO" id="GO:0005524">
    <property type="term" value="F:ATP binding"/>
    <property type="evidence" value="ECO:0007669"/>
    <property type="project" value="UniProtKB-KW"/>
</dbReference>
<comment type="similarity">
    <text evidence="1">Belongs to the zeta toxin family.</text>
</comment>
<organism evidence="9 10">
    <name type="scientific">Dactylosporangium sucinum</name>
    <dbReference type="NCBI Taxonomy" id="1424081"/>
    <lineage>
        <taxon>Bacteria</taxon>
        <taxon>Bacillati</taxon>
        <taxon>Actinomycetota</taxon>
        <taxon>Actinomycetes</taxon>
        <taxon>Micromonosporales</taxon>
        <taxon>Micromonosporaceae</taxon>
        <taxon>Dactylosporangium</taxon>
    </lineage>
</organism>
<reference evidence="9" key="2">
    <citation type="submission" date="2020-09" db="EMBL/GenBank/DDBJ databases">
        <authorList>
            <person name="Sun Q."/>
            <person name="Ohkuma M."/>
        </authorList>
    </citation>
    <scope>NUCLEOTIDE SEQUENCE</scope>
    <source>
        <strain evidence="9">JCM 19831</strain>
    </source>
</reference>
<evidence type="ECO:0000256" key="4">
    <source>
        <dbReference type="ARBA" id="ARBA00022840"/>
    </source>
</evidence>
<accession>A0A917WRD3</accession>
<dbReference type="Pfam" id="PF06414">
    <property type="entry name" value="Zeta_toxin"/>
    <property type="match status" value="1"/>
</dbReference>
<evidence type="ECO:0000256" key="5">
    <source>
        <dbReference type="ARBA" id="ARBA00032897"/>
    </source>
</evidence>
<dbReference type="Gene3D" id="3.40.50.300">
    <property type="entry name" value="P-loop containing nucleotide triphosphate hydrolases"/>
    <property type="match status" value="1"/>
</dbReference>
<feature type="region of interest" description="Disordered" evidence="7">
    <location>
        <begin position="285"/>
        <end position="331"/>
    </location>
</feature>
<dbReference type="RefSeq" id="WP_190249982.1">
    <property type="nucleotide sequence ID" value="NZ_BMPI01000010.1"/>
</dbReference>
<sequence length="331" mass="35632">MNQAHLPEAARRVIFDRAILPSLFGDAQHPAEQDTGARPPVTVLVGGQPGAGKSRLEAELARNLDAVIVDVDQLRAFHPDYARLARSDDRTAAEATHTDVQTWSRWAIAYAIEHGINLIVSTTLRGPGDTAAQIEHHRAAGRDVEVVFLAVDLATSTLGVLQRYAADRADPRLGYGRYTPRAFQEAAYDGLPATAERVEDDQRAHRVHVMRRGGGQPLYTNSLDEGGRWRSPPAARAALTAERNRTWTAAEIAAFDERVAALRAVLPAWLQPDLDAAVADAAPHRLGPPASTSPARLAFPRPPHGLTARTPPPSSPPGGGALPPRPGRTRS</sequence>
<evidence type="ECO:0000256" key="2">
    <source>
        <dbReference type="ARBA" id="ARBA00011963"/>
    </source>
</evidence>
<comment type="catalytic activity">
    <reaction evidence="6">
        <text>UDP-N-acetyl-alpha-D-glucosamine + ATP = UDP-N-acetyl-alpha-D-glucosamine 3'-phosphate + ADP + H(+)</text>
        <dbReference type="Rhea" id="RHEA:32671"/>
        <dbReference type="ChEBI" id="CHEBI:15378"/>
        <dbReference type="ChEBI" id="CHEBI:30616"/>
        <dbReference type="ChEBI" id="CHEBI:57705"/>
        <dbReference type="ChEBI" id="CHEBI:64353"/>
        <dbReference type="ChEBI" id="CHEBI:456216"/>
        <dbReference type="EC" id="2.7.1.176"/>
    </reaction>
</comment>
<evidence type="ECO:0000256" key="3">
    <source>
        <dbReference type="ARBA" id="ARBA00022741"/>
    </source>
</evidence>
<dbReference type="EC" id="2.7.1.176" evidence="2"/>
<proteinExistence type="inferred from homology"/>
<dbReference type="EMBL" id="BMPI01000010">
    <property type="protein sequence ID" value="GGM23073.1"/>
    <property type="molecule type" value="Genomic_DNA"/>
</dbReference>